<reference evidence="2 3" key="1">
    <citation type="submission" date="2018-01" db="EMBL/GenBank/DDBJ databases">
        <title>Genome characterization of the sugarcane-associated fungus Trichoderma ghanense CCMA-1212 and their application in lignocelulose bioconversion.</title>
        <authorList>
            <person name="Steindorff A.S."/>
            <person name="Mendes T.D."/>
            <person name="Vilela E.S.D."/>
            <person name="Rodrigues D.S."/>
            <person name="Formighieri E.F."/>
            <person name="Melo I.S."/>
            <person name="Favaro L.C.L."/>
        </authorList>
    </citation>
    <scope>NUCLEOTIDE SEQUENCE [LARGE SCALE GENOMIC DNA]</scope>
    <source>
        <strain evidence="2 3">CCMA-1212</strain>
    </source>
</reference>
<dbReference type="GeneID" id="300572501"/>
<dbReference type="Proteomes" id="UP001642720">
    <property type="component" value="Unassembled WGS sequence"/>
</dbReference>
<evidence type="ECO:0000313" key="3">
    <source>
        <dbReference type="Proteomes" id="UP001642720"/>
    </source>
</evidence>
<proteinExistence type="predicted"/>
<name>A0ABY2HH76_9HYPO</name>
<dbReference type="EMBL" id="PPTA01000001">
    <property type="protein sequence ID" value="TFB06872.1"/>
    <property type="molecule type" value="Genomic_DNA"/>
</dbReference>
<protein>
    <submittedName>
        <fullName evidence="2">Uncharacterized protein</fullName>
    </submittedName>
</protein>
<evidence type="ECO:0000313" key="2">
    <source>
        <dbReference type="EMBL" id="TFB06872.1"/>
    </source>
</evidence>
<evidence type="ECO:0000256" key="1">
    <source>
        <dbReference type="SAM" id="MobiDB-lite"/>
    </source>
</evidence>
<sequence>MHAKWEAGNVAALALSRRHHRVFANAWPSGSVAAAPGNPPGRFEAAQPQSSTFRDFKTGGSEEEEREGH</sequence>
<organism evidence="2 3">
    <name type="scientific">Trichoderma ghanense</name>
    <dbReference type="NCBI Taxonomy" id="65468"/>
    <lineage>
        <taxon>Eukaryota</taxon>
        <taxon>Fungi</taxon>
        <taxon>Dikarya</taxon>
        <taxon>Ascomycota</taxon>
        <taxon>Pezizomycotina</taxon>
        <taxon>Sordariomycetes</taxon>
        <taxon>Hypocreomycetidae</taxon>
        <taxon>Hypocreales</taxon>
        <taxon>Hypocreaceae</taxon>
        <taxon>Trichoderma</taxon>
    </lineage>
</organism>
<accession>A0ABY2HH76</accession>
<feature type="region of interest" description="Disordered" evidence="1">
    <location>
        <begin position="33"/>
        <end position="69"/>
    </location>
</feature>
<keyword evidence="3" id="KW-1185">Reference proteome</keyword>
<gene>
    <name evidence="2" type="ORF">CCMA1212_000590</name>
</gene>
<dbReference type="RefSeq" id="XP_073563073.1">
    <property type="nucleotide sequence ID" value="XM_073698051.1"/>
</dbReference>
<comment type="caution">
    <text evidence="2">The sequence shown here is derived from an EMBL/GenBank/DDBJ whole genome shotgun (WGS) entry which is preliminary data.</text>
</comment>